<evidence type="ECO:0000313" key="3">
    <source>
        <dbReference type="Proteomes" id="UP001596395"/>
    </source>
</evidence>
<dbReference type="InterPro" id="IPR011991">
    <property type="entry name" value="ArsR-like_HTH"/>
</dbReference>
<dbReference type="SUPFAM" id="SSF46785">
    <property type="entry name" value="Winged helix' DNA-binding domain"/>
    <property type="match status" value="1"/>
</dbReference>
<proteinExistence type="predicted"/>
<sequence>MSEEIDREDFRSQAKVFKALQSEGRLKLLKEVSDRQPVSAPELDDEFEVTSESIKKRLNQLEEAGLLKSSRERGPGNRPRDEYVLAYEEKGVMVQLDVVPDDYHFYLGESDVAPPR</sequence>
<keyword evidence="3" id="KW-1185">Reference proteome</keyword>
<dbReference type="RefSeq" id="WP_336351039.1">
    <property type="nucleotide sequence ID" value="NZ_JAZAQL010000002.1"/>
</dbReference>
<reference evidence="2 3" key="1">
    <citation type="journal article" date="2019" name="Int. J. Syst. Evol. Microbiol.">
        <title>The Global Catalogue of Microorganisms (GCM) 10K type strain sequencing project: providing services to taxonomists for standard genome sequencing and annotation.</title>
        <authorList>
            <consortium name="The Broad Institute Genomics Platform"/>
            <consortium name="The Broad Institute Genome Sequencing Center for Infectious Disease"/>
            <person name="Wu L."/>
            <person name="Ma J."/>
        </authorList>
    </citation>
    <scope>NUCLEOTIDE SEQUENCE [LARGE SCALE GENOMIC DNA]</scope>
    <source>
        <strain evidence="2 3">GX26</strain>
    </source>
</reference>
<accession>A0ABD5VF69</accession>
<dbReference type="EMBL" id="JBHSXN010000002">
    <property type="protein sequence ID" value="MFC6954097.1"/>
    <property type="molecule type" value="Genomic_DNA"/>
</dbReference>
<evidence type="ECO:0000313" key="2">
    <source>
        <dbReference type="EMBL" id="MFC6954097.1"/>
    </source>
</evidence>
<dbReference type="InterPro" id="IPR036388">
    <property type="entry name" value="WH-like_DNA-bd_sf"/>
</dbReference>
<feature type="domain" description="HTH arsR-type" evidence="1">
    <location>
        <begin position="15"/>
        <end position="108"/>
    </location>
</feature>
<dbReference type="InterPro" id="IPR036390">
    <property type="entry name" value="WH_DNA-bd_sf"/>
</dbReference>
<dbReference type="SMART" id="SM00418">
    <property type="entry name" value="HTH_ARSR"/>
    <property type="match status" value="1"/>
</dbReference>
<name>A0ABD5VF69_9EURY</name>
<organism evidence="2 3">
    <name type="scientific">Halorubellus litoreus</name>
    <dbReference type="NCBI Taxonomy" id="755308"/>
    <lineage>
        <taxon>Archaea</taxon>
        <taxon>Methanobacteriati</taxon>
        <taxon>Methanobacteriota</taxon>
        <taxon>Stenosarchaea group</taxon>
        <taxon>Halobacteria</taxon>
        <taxon>Halobacteriales</taxon>
        <taxon>Halorubellaceae</taxon>
        <taxon>Halorubellus</taxon>
    </lineage>
</organism>
<comment type="caution">
    <text evidence="2">The sequence shown here is derived from an EMBL/GenBank/DDBJ whole genome shotgun (WGS) entry which is preliminary data.</text>
</comment>
<dbReference type="Proteomes" id="UP001596395">
    <property type="component" value="Unassembled WGS sequence"/>
</dbReference>
<gene>
    <name evidence="2" type="ORF">ACFQGB_14610</name>
</gene>
<dbReference type="InterPro" id="IPR001845">
    <property type="entry name" value="HTH_ArsR_DNA-bd_dom"/>
</dbReference>
<dbReference type="Pfam" id="PF12840">
    <property type="entry name" value="HTH_20"/>
    <property type="match status" value="1"/>
</dbReference>
<dbReference type="CDD" id="cd00090">
    <property type="entry name" value="HTH_ARSR"/>
    <property type="match status" value="1"/>
</dbReference>
<dbReference type="Gene3D" id="1.10.10.10">
    <property type="entry name" value="Winged helix-like DNA-binding domain superfamily/Winged helix DNA-binding domain"/>
    <property type="match status" value="1"/>
</dbReference>
<dbReference type="AlphaFoldDB" id="A0ABD5VF69"/>
<protein>
    <submittedName>
        <fullName evidence="2">Winged helix-turn-helix domain-containing protein</fullName>
    </submittedName>
</protein>
<evidence type="ECO:0000259" key="1">
    <source>
        <dbReference type="SMART" id="SM00418"/>
    </source>
</evidence>